<proteinExistence type="predicted"/>
<dbReference type="STRING" id="1306861.A0A4U6XKZ5"/>
<dbReference type="Proteomes" id="UP000310108">
    <property type="component" value="Unassembled WGS sequence"/>
</dbReference>
<reference evidence="2 3" key="1">
    <citation type="journal article" date="2019" name="PLoS ONE">
        <title>Comparative genome analysis indicates high evolutionary potential of pathogenicity genes in Colletotrichum tanaceti.</title>
        <authorList>
            <person name="Lelwala R.V."/>
            <person name="Korhonen P.K."/>
            <person name="Young N.D."/>
            <person name="Scott J.B."/>
            <person name="Ades P.A."/>
            <person name="Gasser R.B."/>
            <person name="Taylor P.W.J."/>
        </authorList>
    </citation>
    <scope>NUCLEOTIDE SEQUENCE [LARGE SCALE GENOMIC DNA]</scope>
    <source>
        <strain evidence="2">BRIP57314</strain>
    </source>
</reference>
<evidence type="ECO:0000256" key="1">
    <source>
        <dbReference type="SAM" id="SignalP"/>
    </source>
</evidence>
<feature type="signal peptide" evidence="1">
    <location>
        <begin position="1"/>
        <end position="22"/>
    </location>
</feature>
<comment type="caution">
    <text evidence="2">The sequence shown here is derived from an EMBL/GenBank/DDBJ whole genome shotgun (WGS) entry which is preliminary data.</text>
</comment>
<feature type="chain" id="PRO_5020478760" description="Ecp2 effector protein domain-containing protein" evidence="1">
    <location>
        <begin position="23"/>
        <end position="177"/>
    </location>
</feature>
<evidence type="ECO:0000313" key="2">
    <source>
        <dbReference type="EMBL" id="TKW56301.1"/>
    </source>
</evidence>
<dbReference type="EMBL" id="PJEX01000073">
    <property type="protein sequence ID" value="TKW56301.1"/>
    <property type="molecule type" value="Genomic_DNA"/>
</dbReference>
<accession>A0A4U6XKZ5</accession>
<organism evidence="2 3">
    <name type="scientific">Colletotrichum tanaceti</name>
    <dbReference type="NCBI Taxonomy" id="1306861"/>
    <lineage>
        <taxon>Eukaryota</taxon>
        <taxon>Fungi</taxon>
        <taxon>Dikarya</taxon>
        <taxon>Ascomycota</taxon>
        <taxon>Pezizomycotina</taxon>
        <taxon>Sordariomycetes</taxon>
        <taxon>Hypocreomycetidae</taxon>
        <taxon>Glomerellales</taxon>
        <taxon>Glomerellaceae</taxon>
        <taxon>Colletotrichum</taxon>
        <taxon>Colletotrichum destructivum species complex</taxon>
    </lineage>
</organism>
<evidence type="ECO:0000313" key="3">
    <source>
        <dbReference type="Proteomes" id="UP000310108"/>
    </source>
</evidence>
<evidence type="ECO:0008006" key="4">
    <source>
        <dbReference type="Google" id="ProtNLM"/>
    </source>
</evidence>
<keyword evidence="1" id="KW-0732">Signal</keyword>
<name>A0A4U6XKZ5_9PEZI</name>
<keyword evidence="3" id="KW-1185">Reference proteome</keyword>
<dbReference type="AlphaFoldDB" id="A0A4U6XKZ5"/>
<protein>
    <recommendedName>
        <fullName evidence="4">Ecp2 effector protein domain-containing protein</fullName>
    </recommendedName>
</protein>
<gene>
    <name evidence="2" type="ORF">CTA1_11955</name>
</gene>
<sequence>MSSSLRLGFVIALISLFQAVFASPAIPKPVGTAFSGDERIAGKNKPRSSSRHDVDLLPGYRACNRRGAMSHARNVARDIDNGVKRVKDAGVSLRDAWQPSWMECYVEIRKSTVNVTSSLGDNRIRLDGLPPVCMALVATDTHGGNDSVAPVVCGTACIEHENMTGELFEKLRDMLNL</sequence>